<dbReference type="Proteomes" id="UP001185092">
    <property type="component" value="Unassembled WGS sequence"/>
</dbReference>
<name>A0AAE3XSM1_9BACT</name>
<dbReference type="EMBL" id="JAVDQD010000006">
    <property type="protein sequence ID" value="MDR6241141.1"/>
    <property type="molecule type" value="Genomic_DNA"/>
</dbReference>
<protein>
    <submittedName>
        <fullName evidence="1">Uncharacterized protein</fullName>
    </submittedName>
</protein>
<reference evidence="1" key="1">
    <citation type="submission" date="2023-07" db="EMBL/GenBank/DDBJ databases">
        <title>Genomic Encyclopedia of Type Strains, Phase IV (KMG-IV): sequencing the most valuable type-strain genomes for metagenomic binning, comparative biology and taxonomic classification.</title>
        <authorList>
            <person name="Goeker M."/>
        </authorList>
    </citation>
    <scope>NUCLEOTIDE SEQUENCE</scope>
    <source>
        <strain evidence="1">DSM 26174</strain>
    </source>
</reference>
<sequence length="134" mass="16131">MLNFDEGTIKRIKSSNTKTGDKLYLISRYIEEEYRFETKPNHWDLVFDSLDKEDRIFYKVWLWICYVEWENLVSPISEFDEVFGDEKRNRLLTYLENDNNDSDDLESYFTLDGEAGRILLDWGLEKLKTTYNTV</sequence>
<keyword evidence="2" id="KW-1185">Reference proteome</keyword>
<organism evidence="1 2">
    <name type="scientific">Aureibacter tunicatorum</name>
    <dbReference type="NCBI Taxonomy" id="866807"/>
    <lineage>
        <taxon>Bacteria</taxon>
        <taxon>Pseudomonadati</taxon>
        <taxon>Bacteroidota</taxon>
        <taxon>Cytophagia</taxon>
        <taxon>Cytophagales</taxon>
        <taxon>Persicobacteraceae</taxon>
        <taxon>Aureibacter</taxon>
    </lineage>
</organism>
<proteinExistence type="predicted"/>
<accession>A0AAE3XSM1</accession>
<gene>
    <name evidence="1" type="ORF">HNQ88_004217</name>
</gene>
<comment type="caution">
    <text evidence="1">The sequence shown here is derived from an EMBL/GenBank/DDBJ whole genome shotgun (WGS) entry which is preliminary data.</text>
</comment>
<evidence type="ECO:0000313" key="1">
    <source>
        <dbReference type="EMBL" id="MDR6241141.1"/>
    </source>
</evidence>
<evidence type="ECO:0000313" key="2">
    <source>
        <dbReference type="Proteomes" id="UP001185092"/>
    </source>
</evidence>
<dbReference type="AlphaFoldDB" id="A0AAE3XSM1"/>
<dbReference type="RefSeq" id="WP_309941700.1">
    <property type="nucleotide sequence ID" value="NZ_AP025305.1"/>
</dbReference>